<dbReference type="Proteomes" id="UP000250235">
    <property type="component" value="Unassembled WGS sequence"/>
</dbReference>
<feature type="region of interest" description="Disordered" evidence="1">
    <location>
        <begin position="181"/>
        <end position="211"/>
    </location>
</feature>
<sequence length="211" mass="23023">MSPLYHGLSTEKSSVRDHQGPSARHRLGGRHSYPVVTAPTIALDFSGTTNPSTSHNVAPNLAHNRKATDLTTSNIDMFKLKAAKGCSIRTSNPQNSTSQSRQGTADLTACEQISPSFKITKPKISGNKSVQGINYKNKTQIYEKCSPKNSRKPKIKSAHYTSKSRTRRAFGISQLVAPSFQTSINGKSKSQGVQRHSNRQKLRLESTGNGD</sequence>
<evidence type="ECO:0000313" key="2">
    <source>
        <dbReference type="EMBL" id="KZV48127.1"/>
    </source>
</evidence>
<feature type="compositionally biased region" description="Polar residues" evidence="1">
    <location>
        <begin position="181"/>
        <end position="195"/>
    </location>
</feature>
<feature type="compositionally biased region" description="Basic residues" evidence="1">
    <location>
        <begin position="149"/>
        <end position="166"/>
    </location>
</feature>
<proteinExistence type="predicted"/>
<protein>
    <submittedName>
        <fullName evidence="2">Uncharacterized protein</fullName>
    </submittedName>
</protein>
<keyword evidence="3" id="KW-1185">Reference proteome</keyword>
<evidence type="ECO:0000256" key="1">
    <source>
        <dbReference type="SAM" id="MobiDB-lite"/>
    </source>
</evidence>
<dbReference type="AlphaFoldDB" id="A0A2Z7CQA0"/>
<name>A0A2Z7CQA0_9LAMI</name>
<accession>A0A2Z7CQA0</accession>
<organism evidence="2 3">
    <name type="scientific">Dorcoceras hygrometricum</name>
    <dbReference type="NCBI Taxonomy" id="472368"/>
    <lineage>
        <taxon>Eukaryota</taxon>
        <taxon>Viridiplantae</taxon>
        <taxon>Streptophyta</taxon>
        <taxon>Embryophyta</taxon>
        <taxon>Tracheophyta</taxon>
        <taxon>Spermatophyta</taxon>
        <taxon>Magnoliopsida</taxon>
        <taxon>eudicotyledons</taxon>
        <taxon>Gunneridae</taxon>
        <taxon>Pentapetalae</taxon>
        <taxon>asterids</taxon>
        <taxon>lamiids</taxon>
        <taxon>Lamiales</taxon>
        <taxon>Gesneriaceae</taxon>
        <taxon>Didymocarpoideae</taxon>
        <taxon>Trichosporeae</taxon>
        <taxon>Loxocarpinae</taxon>
        <taxon>Dorcoceras</taxon>
    </lineage>
</organism>
<gene>
    <name evidence="2" type="ORF">F511_20508</name>
</gene>
<feature type="region of interest" description="Disordered" evidence="1">
    <location>
        <begin position="1"/>
        <end position="31"/>
    </location>
</feature>
<dbReference type="EMBL" id="KQ994488">
    <property type="protein sequence ID" value="KZV48127.1"/>
    <property type="molecule type" value="Genomic_DNA"/>
</dbReference>
<evidence type="ECO:0000313" key="3">
    <source>
        <dbReference type="Proteomes" id="UP000250235"/>
    </source>
</evidence>
<reference evidence="2 3" key="1">
    <citation type="journal article" date="2015" name="Proc. Natl. Acad. Sci. U.S.A.">
        <title>The resurrection genome of Boea hygrometrica: A blueprint for survival of dehydration.</title>
        <authorList>
            <person name="Xiao L."/>
            <person name="Yang G."/>
            <person name="Zhang L."/>
            <person name="Yang X."/>
            <person name="Zhao S."/>
            <person name="Ji Z."/>
            <person name="Zhou Q."/>
            <person name="Hu M."/>
            <person name="Wang Y."/>
            <person name="Chen M."/>
            <person name="Xu Y."/>
            <person name="Jin H."/>
            <person name="Xiao X."/>
            <person name="Hu G."/>
            <person name="Bao F."/>
            <person name="Hu Y."/>
            <person name="Wan P."/>
            <person name="Li L."/>
            <person name="Deng X."/>
            <person name="Kuang T."/>
            <person name="Xiang C."/>
            <person name="Zhu J.K."/>
            <person name="Oliver M.J."/>
            <person name="He Y."/>
        </authorList>
    </citation>
    <scope>NUCLEOTIDE SEQUENCE [LARGE SCALE GENOMIC DNA]</scope>
    <source>
        <strain evidence="3">cv. XS01</strain>
    </source>
</reference>
<feature type="region of interest" description="Disordered" evidence="1">
    <location>
        <begin position="146"/>
        <end position="166"/>
    </location>
</feature>